<proteinExistence type="predicted"/>
<dbReference type="SUPFAM" id="SSF52540">
    <property type="entry name" value="P-loop containing nucleoside triphosphate hydrolases"/>
    <property type="match status" value="1"/>
</dbReference>
<dbReference type="EMBL" id="LWDX02063628">
    <property type="protein sequence ID" value="OEL16234.1"/>
    <property type="molecule type" value="Genomic_DNA"/>
</dbReference>
<gene>
    <name evidence="1" type="ORF">BAE44_0022748</name>
</gene>
<reference evidence="1 2" key="1">
    <citation type="submission" date="2016-09" db="EMBL/GenBank/DDBJ databases">
        <title>The draft genome of Dichanthelium oligosanthes: A C3 panicoid grass species.</title>
        <authorList>
            <person name="Studer A.J."/>
            <person name="Schnable J.C."/>
            <person name="Brutnell T.P."/>
        </authorList>
    </citation>
    <scope>NUCLEOTIDE SEQUENCE [LARGE SCALE GENOMIC DNA]</scope>
    <source>
        <strain evidence="2">cv. Kellogg 1175</strain>
        <tissue evidence="1">Leaf</tissue>
    </source>
</reference>
<dbReference type="Proteomes" id="UP000095767">
    <property type="component" value="Unassembled WGS sequence"/>
</dbReference>
<dbReference type="AlphaFoldDB" id="A0A1E5UTT4"/>
<evidence type="ECO:0000313" key="2">
    <source>
        <dbReference type="Proteomes" id="UP000095767"/>
    </source>
</evidence>
<dbReference type="InterPro" id="IPR027417">
    <property type="entry name" value="P-loop_NTPase"/>
</dbReference>
<comment type="caution">
    <text evidence="1">The sequence shown here is derived from an EMBL/GenBank/DDBJ whole genome shotgun (WGS) entry which is preliminary data.</text>
</comment>
<dbReference type="PANTHER" id="PTHR36766">
    <property type="entry name" value="PLANT BROAD-SPECTRUM MILDEW RESISTANCE PROTEIN RPW8"/>
    <property type="match status" value="1"/>
</dbReference>
<keyword evidence="2" id="KW-1185">Reference proteome</keyword>
<sequence length="198" mass="21605">MGWRRGRPAAGLAPTSGLSGWSFSARSGCSTPPAVAERLQELLGLAYRADDTLDELDYFRVQDELDGTDHTVDDDGSGRGCLHSLVLNARHPARAIRSAVPFSTGQARGSVILVTTRFPATAQVVKTTNHWISLEGLDHEEFRELFLSFVFGDDKQAQNDYRGLLDIGDRILEKLKGSPLAAKTVGSIEKQPYFGSLD</sequence>
<dbReference type="OrthoDB" id="693152at2759"/>
<dbReference type="PANTHER" id="PTHR36766:SF64">
    <property type="entry name" value="OS12G0206100 PROTEIN"/>
    <property type="match status" value="1"/>
</dbReference>
<dbReference type="GO" id="GO:0043531">
    <property type="term" value="F:ADP binding"/>
    <property type="evidence" value="ECO:0007669"/>
    <property type="project" value="InterPro"/>
</dbReference>
<name>A0A1E5UTT4_9POAL</name>
<accession>A0A1E5UTT4</accession>
<protein>
    <submittedName>
        <fullName evidence="1">Uncharacterized protein</fullName>
    </submittedName>
</protein>
<organism evidence="1 2">
    <name type="scientific">Dichanthelium oligosanthes</name>
    <dbReference type="NCBI Taxonomy" id="888268"/>
    <lineage>
        <taxon>Eukaryota</taxon>
        <taxon>Viridiplantae</taxon>
        <taxon>Streptophyta</taxon>
        <taxon>Embryophyta</taxon>
        <taxon>Tracheophyta</taxon>
        <taxon>Spermatophyta</taxon>
        <taxon>Magnoliopsida</taxon>
        <taxon>Liliopsida</taxon>
        <taxon>Poales</taxon>
        <taxon>Poaceae</taxon>
        <taxon>PACMAD clade</taxon>
        <taxon>Panicoideae</taxon>
        <taxon>Panicodae</taxon>
        <taxon>Paniceae</taxon>
        <taxon>Dichantheliinae</taxon>
        <taxon>Dichanthelium</taxon>
    </lineage>
</organism>
<evidence type="ECO:0000313" key="1">
    <source>
        <dbReference type="EMBL" id="OEL16234.1"/>
    </source>
</evidence>